<dbReference type="RefSeq" id="WP_153341425.1">
    <property type="nucleotide sequence ID" value="NZ_WIVE01000007.1"/>
</dbReference>
<gene>
    <name evidence="5" type="ORF">GHC57_04025</name>
</gene>
<dbReference type="InterPro" id="IPR012341">
    <property type="entry name" value="6hp_glycosidase-like_sf"/>
</dbReference>
<keyword evidence="6" id="KW-1185">Reference proteome</keyword>
<evidence type="ECO:0000256" key="2">
    <source>
        <dbReference type="ARBA" id="ARBA00022801"/>
    </source>
</evidence>
<dbReference type="Gene3D" id="1.50.10.10">
    <property type="match status" value="1"/>
</dbReference>
<dbReference type="GO" id="GO:0004573">
    <property type="term" value="F:Glc3Man9GlcNAc2 oligosaccharide glucosidase activity"/>
    <property type="evidence" value="ECO:0007669"/>
    <property type="project" value="InterPro"/>
</dbReference>
<dbReference type="EMBL" id="WIVE01000007">
    <property type="protein sequence ID" value="MQX35680.1"/>
    <property type="molecule type" value="Genomic_DNA"/>
</dbReference>
<dbReference type="InterPro" id="IPR054491">
    <property type="entry name" value="MGH1-like_GH"/>
</dbReference>
<keyword evidence="2" id="KW-0378">Hydrolase</keyword>
<keyword evidence="3" id="KW-0326">Glycosidase</keyword>
<organism evidence="5 6">
    <name type="scientific">Roseospira navarrensis</name>
    <dbReference type="NCBI Taxonomy" id="140058"/>
    <lineage>
        <taxon>Bacteria</taxon>
        <taxon>Pseudomonadati</taxon>
        <taxon>Pseudomonadota</taxon>
        <taxon>Alphaproteobacteria</taxon>
        <taxon>Rhodospirillales</taxon>
        <taxon>Rhodospirillaceae</taxon>
        <taxon>Roseospira</taxon>
    </lineage>
</organism>
<dbReference type="GO" id="GO:0006487">
    <property type="term" value="P:protein N-linked glycosylation"/>
    <property type="evidence" value="ECO:0007669"/>
    <property type="project" value="TreeGrafter"/>
</dbReference>
<comment type="caution">
    <text evidence="5">The sequence shown here is derived from an EMBL/GenBank/DDBJ whole genome shotgun (WGS) entry which is preliminary data.</text>
</comment>
<reference evidence="5 6" key="1">
    <citation type="submission" date="2019-10" db="EMBL/GenBank/DDBJ databases">
        <title>Draft whole-genome sequence of the purple nonsulfur photosynthetic bacterium Roseospira navarrensis DSM 15114.</title>
        <authorList>
            <person name="Kyndt J.A."/>
            <person name="Meyer T.E."/>
        </authorList>
    </citation>
    <scope>NUCLEOTIDE SEQUENCE [LARGE SCALE GENOMIC DNA]</scope>
    <source>
        <strain evidence="5 6">DSM 15114</strain>
    </source>
</reference>
<dbReference type="OrthoDB" id="9781878at2"/>
<dbReference type="Pfam" id="PF22422">
    <property type="entry name" value="MGH1-like_GH"/>
    <property type="match status" value="1"/>
</dbReference>
<evidence type="ECO:0000256" key="3">
    <source>
        <dbReference type="ARBA" id="ARBA00023295"/>
    </source>
</evidence>
<protein>
    <recommendedName>
        <fullName evidence="4">Mannosylglycerate hydrolase MGH1-like glycoside hydrolase domain-containing protein</fullName>
    </recommendedName>
</protein>
<dbReference type="AlphaFoldDB" id="A0A7X2D402"/>
<dbReference type="Proteomes" id="UP000434582">
    <property type="component" value="Unassembled WGS sequence"/>
</dbReference>
<evidence type="ECO:0000313" key="6">
    <source>
        <dbReference type="Proteomes" id="UP000434582"/>
    </source>
</evidence>
<dbReference type="InterPro" id="IPR004888">
    <property type="entry name" value="Glycoside_hydrolase_63"/>
</dbReference>
<proteinExistence type="inferred from homology"/>
<accession>A0A7X2D402</accession>
<evidence type="ECO:0000313" key="5">
    <source>
        <dbReference type="EMBL" id="MQX35680.1"/>
    </source>
</evidence>
<name>A0A7X2D402_9PROT</name>
<dbReference type="PANTHER" id="PTHR10412">
    <property type="entry name" value="MANNOSYL-OLIGOSACCHARIDE GLUCOSIDASE"/>
    <property type="match status" value="1"/>
</dbReference>
<dbReference type="GO" id="GO:0009311">
    <property type="term" value="P:oligosaccharide metabolic process"/>
    <property type="evidence" value="ECO:0007669"/>
    <property type="project" value="InterPro"/>
</dbReference>
<dbReference type="PANTHER" id="PTHR10412:SF11">
    <property type="entry name" value="MANNOSYL-OLIGOSACCHARIDE GLUCOSIDASE"/>
    <property type="match status" value="1"/>
</dbReference>
<sequence length="546" mass="60584">MTEHTAIRGPRVAARLRRGWVDLRGLARLAWFGLQHFVLARVFSSLRRAAPAEVTQALMRAKGIGHPPPVLTLEGPDDPDRAWDRGFAAVNAALYMNLHTPNDMAGVRHAHPAPSFPAIYLWDSAFIAQVWRWWDPAVAADVLRAVVETRDGDRLRHFTAAFARSPYTQPPLLAWALRQLVDGLDAAETEGVGLADLYGPLCDYKRWLYTHRRTADGLFAWDHAYESGGENAPRFGSRDERRLRDTRRVAAPDFAAYMVLTCDALAALARRIGRTGEAAAHEADATALRAQANAVLWDETEGLYFDRDMDSGAFIRCRTIASLLPLWAGIPDPDRAKRLHTHIVDLEAFNTPIPLPSVAASDPAFEKDMWRGPVWVNTAYAVIQGLERYGSGETAADLAFRLCDGVYRTARLTGHIHEFYDPDRPGVDALHRKRGNLWKRVTLGDKPVIDFVGWSGLVNTLVIETLFGLRREPEGLTLTPRFPERAAGHRLTLSLPHPGLDIRAEIRSGGAVRGTVRGPWGERTFHLAFGETLSLSPAANHPGDRA</sequence>
<evidence type="ECO:0000259" key="4">
    <source>
        <dbReference type="Pfam" id="PF22422"/>
    </source>
</evidence>
<dbReference type="SUPFAM" id="SSF48208">
    <property type="entry name" value="Six-hairpin glycosidases"/>
    <property type="match status" value="1"/>
</dbReference>
<evidence type="ECO:0000256" key="1">
    <source>
        <dbReference type="ARBA" id="ARBA00010833"/>
    </source>
</evidence>
<dbReference type="InterPro" id="IPR008928">
    <property type="entry name" value="6-hairpin_glycosidase_sf"/>
</dbReference>
<feature type="domain" description="Mannosylglycerate hydrolase MGH1-like glycoside hydrolase" evidence="4">
    <location>
        <begin position="120"/>
        <end position="424"/>
    </location>
</feature>
<comment type="similarity">
    <text evidence="1">Belongs to the glycosyl hydrolase 63 family.</text>
</comment>